<organism evidence="1 2">
    <name type="scientific">Saccharothrix saharensis</name>
    <dbReference type="NCBI Taxonomy" id="571190"/>
    <lineage>
        <taxon>Bacteria</taxon>
        <taxon>Bacillati</taxon>
        <taxon>Actinomycetota</taxon>
        <taxon>Actinomycetes</taxon>
        <taxon>Pseudonocardiales</taxon>
        <taxon>Pseudonocardiaceae</taxon>
        <taxon>Saccharothrix</taxon>
    </lineage>
</organism>
<dbReference type="SUPFAM" id="SSF55961">
    <property type="entry name" value="Bet v1-like"/>
    <property type="match status" value="1"/>
</dbReference>
<dbReference type="EMBL" id="VFPP01000001">
    <property type="protein sequence ID" value="TQM81081.1"/>
    <property type="molecule type" value="Genomic_DNA"/>
</dbReference>
<dbReference type="Proteomes" id="UP000316628">
    <property type="component" value="Unassembled WGS sequence"/>
</dbReference>
<accession>A0A543JE57</accession>
<evidence type="ECO:0000313" key="1">
    <source>
        <dbReference type="EMBL" id="TQM81081.1"/>
    </source>
</evidence>
<dbReference type="InterPro" id="IPR019587">
    <property type="entry name" value="Polyketide_cyclase/dehydratase"/>
</dbReference>
<dbReference type="InterPro" id="IPR023393">
    <property type="entry name" value="START-like_dom_sf"/>
</dbReference>
<dbReference type="Pfam" id="PF10604">
    <property type="entry name" value="Polyketide_cyc2"/>
    <property type="match status" value="1"/>
</dbReference>
<dbReference type="RefSeq" id="WP_141979093.1">
    <property type="nucleotide sequence ID" value="NZ_VFPP01000001.1"/>
</dbReference>
<dbReference type="Gene3D" id="3.30.530.20">
    <property type="match status" value="1"/>
</dbReference>
<name>A0A543JE57_9PSEU</name>
<evidence type="ECO:0000313" key="2">
    <source>
        <dbReference type="Proteomes" id="UP000316628"/>
    </source>
</evidence>
<dbReference type="OrthoDB" id="4823586at2"/>
<proteinExistence type="predicted"/>
<keyword evidence="2" id="KW-1185">Reference proteome</keyword>
<reference evidence="1 2" key="1">
    <citation type="submission" date="2019-06" db="EMBL/GenBank/DDBJ databases">
        <title>Sequencing the genomes of 1000 actinobacteria strains.</title>
        <authorList>
            <person name="Klenk H.-P."/>
        </authorList>
    </citation>
    <scope>NUCLEOTIDE SEQUENCE [LARGE SCALE GENOMIC DNA]</scope>
    <source>
        <strain evidence="1 2">DSM 45456</strain>
    </source>
</reference>
<protein>
    <submittedName>
        <fullName evidence="1">Polyketide cyclase/dehydrase/lipid transport protein</fullName>
    </submittedName>
</protein>
<gene>
    <name evidence="1" type="ORF">FHX81_3442</name>
</gene>
<comment type="caution">
    <text evidence="1">The sequence shown here is derived from an EMBL/GenBank/DDBJ whole genome shotgun (WGS) entry which is preliminary data.</text>
</comment>
<sequence>MTRLELRVEVEAPPATTWAALTDWARQGEWMLGTTVRVTSGDGASEGSGLSAFTGVGPIGFTDTMRITAWEPPVRCAVVHTGRLVRGTGEFVVVPRGDARSELVWSEDIALPLNLAFAPGVKWSLRRFAAFAREYRTP</sequence>
<dbReference type="AlphaFoldDB" id="A0A543JE57"/>
<dbReference type="CDD" id="cd07812">
    <property type="entry name" value="SRPBCC"/>
    <property type="match status" value="1"/>
</dbReference>